<dbReference type="Gene3D" id="3.90.1720.10">
    <property type="entry name" value="endopeptidase domain like (from Nostoc punctiforme)"/>
    <property type="match status" value="1"/>
</dbReference>
<dbReference type="InterPro" id="IPR051794">
    <property type="entry name" value="PG_Endopeptidase_C40"/>
</dbReference>
<name>A0A1G6EFE8_9HYPH</name>
<evidence type="ECO:0000256" key="2">
    <source>
        <dbReference type="ARBA" id="ARBA00022670"/>
    </source>
</evidence>
<reference evidence="6 7" key="1">
    <citation type="submission" date="2016-10" db="EMBL/GenBank/DDBJ databases">
        <authorList>
            <person name="de Groot N.N."/>
        </authorList>
    </citation>
    <scope>NUCLEOTIDE SEQUENCE [LARGE SCALE GENOMIC DNA]</scope>
    <source>
        <strain evidence="6 7">ATCC 35022</strain>
    </source>
</reference>
<dbReference type="EMBL" id="FMXQ01000012">
    <property type="protein sequence ID" value="SDB56096.1"/>
    <property type="molecule type" value="Genomic_DNA"/>
</dbReference>
<evidence type="ECO:0000256" key="4">
    <source>
        <dbReference type="ARBA" id="ARBA00022807"/>
    </source>
</evidence>
<dbReference type="InterPro" id="IPR038765">
    <property type="entry name" value="Papain-like_cys_pep_sf"/>
</dbReference>
<evidence type="ECO:0000256" key="1">
    <source>
        <dbReference type="ARBA" id="ARBA00007074"/>
    </source>
</evidence>
<comment type="similarity">
    <text evidence="1">Belongs to the peptidase C40 family.</text>
</comment>
<dbReference type="GO" id="GO:0006508">
    <property type="term" value="P:proteolysis"/>
    <property type="evidence" value="ECO:0007669"/>
    <property type="project" value="UniProtKB-KW"/>
</dbReference>
<feature type="domain" description="NlpC/P60" evidence="5">
    <location>
        <begin position="165"/>
        <end position="285"/>
    </location>
</feature>
<dbReference type="Gene3D" id="2.30.30.40">
    <property type="entry name" value="SH3 Domains"/>
    <property type="match status" value="1"/>
</dbReference>
<dbReference type="STRING" id="665467.SAMN02982931_04438"/>
<dbReference type="Pfam" id="PF18348">
    <property type="entry name" value="SH3_16"/>
    <property type="match status" value="1"/>
</dbReference>
<dbReference type="InterPro" id="IPR041382">
    <property type="entry name" value="SH3_16"/>
</dbReference>
<evidence type="ECO:0000256" key="3">
    <source>
        <dbReference type="ARBA" id="ARBA00022801"/>
    </source>
</evidence>
<keyword evidence="7" id="KW-1185">Reference proteome</keyword>
<dbReference type="InterPro" id="IPR000064">
    <property type="entry name" value="NLP_P60_dom"/>
</dbReference>
<evidence type="ECO:0000313" key="6">
    <source>
        <dbReference type="EMBL" id="SDB56096.1"/>
    </source>
</evidence>
<keyword evidence="4" id="KW-0788">Thiol protease</keyword>
<sequence>MSEALHPRLHAVRPDLADSRLEGQVAAARFVAPTPRRVIGASAALKRDPRPDAAVDTELLRGEAVAVFEETPEGWSWVQNAVDGYVGYVSSDALGGVDPAPTHRVAALRTFVYPGPDMKLPATAWLSLGSAITLGGEVETRGTSFRLLAGGEGAVVARHLVSVDAPAEPDFVAVAERFRETPYLWGGRTSLGLDCSGLVQLALMTAGKACPRDTDMQETGIGRLVEGGVEASLERGDLIFWPGHVGILRDPDTMLHASGHHMQVVAEPLGEAIARIGAPRSVRRL</sequence>
<dbReference type="Pfam" id="PF00877">
    <property type="entry name" value="NLPC_P60"/>
    <property type="match status" value="1"/>
</dbReference>
<dbReference type="Proteomes" id="UP000199071">
    <property type="component" value="Unassembled WGS sequence"/>
</dbReference>
<proteinExistence type="inferred from homology"/>
<evidence type="ECO:0000313" key="7">
    <source>
        <dbReference type="Proteomes" id="UP000199071"/>
    </source>
</evidence>
<dbReference type="PANTHER" id="PTHR47359:SF3">
    <property type="entry name" value="NLP_P60 DOMAIN-CONTAINING PROTEIN-RELATED"/>
    <property type="match status" value="1"/>
</dbReference>
<dbReference type="OrthoDB" id="9813368at2"/>
<gene>
    <name evidence="6" type="ORF">SAMN02982931_04438</name>
</gene>
<dbReference type="SUPFAM" id="SSF54001">
    <property type="entry name" value="Cysteine proteinases"/>
    <property type="match status" value="1"/>
</dbReference>
<evidence type="ECO:0000259" key="5">
    <source>
        <dbReference type="PROSITE" id="PS51935"/>
    </source>
</evidence>
<protein>
    <submittedName>
        <fullName evidence="6">NlpC/P60 family protein</fullName>
    </submittedName>
</protein>
<keyword evidence="2" id="KW-0645">Protease</keyword>
<keyword evidence="3" id="KW-0378">Hydrolase</keyword>
<dbReference type="RefSeq" id="WP_090880414.1">
    <property type="nucleotide sequence ID" value="NZ_FMXQ01000012.1"/>
</dbReference>
<organism evidence="6 7">
    <name type="scientific">Bauldia litoralis</name>
    <dbReference type="NCBI Taxonomy" id="665467"/>
    <lineage>
        <taxon>Bacteria</taxon>
        <taxon>Pseudomonadati</taxon>
        <taxon>Pseudomonadota</taxon>
        <taxon>Alphaproteobacteria</taxon>
        <taxon>Hyphomicrobiales</taxon>
        <taxon>Kaistiaceae</taxon>
        <taxon>Bauldia</taxon>
    </lineage>
</organism>
<dbReference type="PROSITE" id="PS51935">
    <property type="entry name" value="NLPC_P60"/>
    <property type="match status" value="1"/>
</dbReference>
<dbReference type="GO" id="GO:0008234">
    <property type="term" value="F:cysteine-type peptidase activity"/>
    <property type="evidence" value="ECO:0007669"/>
    <property type="project" value="UniProtKB-KW"/>
</dbReference>
<dbReference type="PANTHER" id="PTHR47359">
    <property type="entry name" value="PEPTIDOGLYCAN DL-ENDOPEPTIDASE CWLO"/>
    <property type="match status" value="1"/>
</dbReference>
<accession>A0A1G6EFE8</accession>
<dbReference type="AlphaFoldDB" id="A0A1G6EFE8"/>